<feature type="signal peptide" evidence="2">
    <location>
        <begin position="1"/>
        <end position="19"/>
    </location>
</feature>
<evidence type="ECO:0000313" key="4">
    <source>
        <dbReference type="Proteomes" id="UP000002668"/>
    </source>
</evidence>
<gene>
    <name evidence="3" type="ORF">LEMA_P032290.1</name>
</gene>
<evidence type="ECO:0000256" key="2">
    <source>
        <dbReference type="SAM" id="SignalP"/>
    </source>
</evidence>
<dbReference type="GeneID" id="13281582"/>
<name>E4ZWV1_LEPMJ</name>
<dbReference type="VEuPathDB" id="FungiDB:LEMA_P032290.1"/>
<reference evidence="4" key="1">
    <citation type="journal article" date="2011" name="Nat. Commun.">
        <title>Effector diversification within compartments of the Leptosphaeria maculans genome affected by Repeat-Induced Point mutations.</title>
        <authorList>
            <person name="Rouxel T."/>
            <person name="Grandaubert J."/>
            <person name="Hane J.K."/>
            <person name="Hoede C."/>
            <person name="van de Wouw A.P."/>
            <person name="Couloux A."/>
            <person name="Dominguez V."/>
            <person name="Anthouard V."/>
            <person name="Bally P."/>
            <person name="Bourras S."/>
            <person name="Cozijnsen A.J."/>
            <person name="Ciuffetti L.M."/>
            <person name="Degrave A."/>
            <person name="Dilmaghani A."/>
            <person name="Duret L."/>
            <person name="Fudal I."/>
            <person name="Goodwin S.B."/>
            <person name="Gout L."/>
            <person name="Glaser N."/>
            <person name="Linglin J."/>
            <person name="Kema G.H.J."/>
            <person name="Lapalu N."/>
            <person name="Lawrence C.B."/>
            <person name="May K."/>
            <person name="Meyer M."/>
            <person name="Ollivier B."/>
            <person name="Poulain J."/>
            <person name="Schoch C.L."/>
            <person name="Simon A."/>
            <person name="Spatafora J.W."/>
            <person name="Stachowiak A."/>
            <person name="Turgeon B.G."/>
            <person name="Tyler B.M."/>
            <person name="Vincent D."/>
            <person name="Weissenbach J."/>
            <person name="Amselem J."/>
            <person name="Quesneville H."/>
            <person name="Oliver R.P."/>
            <person name="Wincker P."/>
            <person name="Balesdent M.-H."/>
            <person name="Howlett B.J."/>
        </authorList>
    </citation>
    <scope>NUCLEOTIDE SEQUENCE [LARGE SCALE GENOMIC DNA]</scope>
    <source>
        <strain evidence="4">JN3 / isolate v23.1.3 / race Av1-4-5-6-7-8</strain>
    </source>
</reference>
<dbReference type="Proteomes" id="UP000002668">
    <property type="component" value="Genome"/>
</dbReference>
<evidence type="ECO:0000313" key="3">
    <source>
        <dbReference type="EMBL" id="CBX96077.1"/>
    </source>
</evidence>
<dbReference type="InParanoid" id="E4ZWV1"/>
<feature type="chain" id="PRO_5003194615" evidence="2">
    <location>
        <begin position="20"/>
        <end position="434"/>
    </location>
</feature>
<organism evidence="4">
    <name type="scientific">Leptosphaeria maculans (strain JN3 / isolate v23.1.3 / race Av1-4-5-6-7-8)</name>
    <name type="common">Blackleg fungus</name>
    <name type="synonym">Phoma lingam</name>
    <dbReference type="NCBI Taxonomy" id="985895"/>
    <lineage>
        <taxon>Eukaryota</taxon>
        <taxon>Fungi</taxon>
        <taxon>Dikarya</taxon>
        <taxon>Ascomycota</taxon>
        <taxon>Pezizomycotina</taxon>
        <taxon>Dothideomycetes</taxon>
        <taxon>Pleosporomycetidae</taxon>
        <taxon>Pleosporales</taxon>
        <taxon>Pleosporineae</taxon>
        <taxon>Leptosphaeriaceae</taxon>
        <taxon>Plenodomus</taxon>
        <taxon>Plenodomus lingam/Leptosphaeria maculans species complex</taxon>
    </lineage>
</organism>
<dbReference type="EMBL" id="FP929127">
    <property type="protein sequence ID" value="CBX96077.1"/>
    <property type="molecule type" value="Genomic_DNA"/>
</dbReference>
<feature type="region of interest" description="Disordered" evidence="1">
    <location>
        <begin position="294"/>
        <end position="334"/>
    </location>
</feature>
<accession>E4ZWV1</accession>
<dbReference type="OrthoDB" id="3685541at2759"/>
<feature type="region of interest" description="Disordered" evidence="1">
    <location>
        <begin position="413"/>
        <end position="434"/>
    </location>
</feature>
<keyword evidence="2" id="KW-0732">Signal</keyword>
<evidence type="ECO:0000256" key="1">
    <source>
        <dbReference type="SAM" id="MobiDB-lite"/>
    </source>
</evidence>
<dbReference type="AlphaFoldDB" id="E4ZWV1"/>
<protein>
    <submittedName>
        <fullName evidence="3">Predicted protein</fullName>
    </submittedName>
</protein>
<proteinExistence type="predicted"/>
<sequence length="434" mass="48451">MKSSTFVLALAGLLALVTADSSCRAGEKWCSNSTTAVYCNYDHEEFLFTCPDGQHCEVMKHRPMAYCREGSPDVTTAPYSAPTASPKAIEAVGAVDFAKTSNEFADNNELIEDDVSIYDDVDEPVDDNELTEENEPINNNDLTTESKPCLEGTQWKHRHECYKCENAKQQRTRRCRRHYACSLSDGKPGCIRSSPNDGWRARNIRNTVEAINISNLANSSNEKDEPVYKDPVDVATTATTSIKIPDDKNISSEGNTCSPGTQWTWLEECWECENGRQKLMRRCRRHFECKLQAGKPSCSRTPPNNDRRALDTLDPTNPDPDPALAPKTTPTNIHTIQRPKRNLDTTTGISTQANTFCGICTSMRGLNAELRTSNYSCRNHHDLDGEYYTCRNMWCGLCVLFAERDCQGDIKWSGGPGEGTGDKKGNHAKSHFCM</sequence>
<dbReference type="HOGENOM" id="CLU_631720_0_0_1"/>
<keyword evidence="4" id="KW-1185">Reference proteome</keyword>